<protein>
    <submittedName>
        <fullName evidence="2">Uncharacterized protein</fullName>
    </submittedName>
</protein>
<evidence type="ECO:0000313" key="2">
    <source>
        <dbReference type="EMBL" id="GGB70369.1"/>
    </source>
</evidence>
<evidence type="ECO:0000256" key="1">
    <source>
        <dbReference type="SAM" id="SignalP"/>
    </source>
</evidence>
<reference evidence="3" key="1">
    <citation type="journal article" date="2019" name="Int. J. Syst. Evol. Microbiol.">
        <title>The Global Catalogue of Microorganisms (GCM) 10K type strain sequencing project: providing services to taxonomists for standard genome sequencing and annotation.</title>
        <authorList>
            <consortium name="The Broad Institute Genomics Platform"/>
            <consortium name="The Broad Institute Genome Sequencing Center for Infectious Disease"/>
            <person name="Wu L."/>
            <person name="Ma J."/>
        </authorList>
    </citation>
    <scope>NUCLEOTIDE SEQUENCE [LARGE SCALE GENOMIC DNA]</scope>
    <source>
        <strain evidence="3">CGMCC 1.15928</strain>
    </source>
</reference>
<feature type="signal peptide" evidence="1">
    <location>
        <begin position="1"/>
        <end position="29"/>
    </location>
</feature>
<gene>
    <name evidence="2" type="ORF">GCM10011503_18800</name>
</gene>
<evidence type="ECO:0000313" key="3">
    <source>
        <dbReference type="Proteomes" id="UP000628854"/>
    </source>
</evidence>
<dbReference type="RefSeq" id="WP_084392622.1">
    <property type="nucleotide sequence ID" value="NZ_BMKF01000002.1"/>
</dbReference>
<proteinExistence type="predicted"/>
<dbReference type="EMBL" id="BMKF01000002">
    <property type="protein sequence ID" value="GGB70369.1"/>
    <property type="molecule type" value="Genomic_DNA"/>
</dbReference>
<dbReference type="Proteomes" id="UP000628854">
    <property type="component" value="Unassembled WGS sequence"/>
</dbReference>
<accession>A0ABQ1JJY3</accession>
<organism evidence="2 3">
    <name type="scientific">Henriciella pelagia</name>
    <dbReference type="NCBI Taxonomy" id="1977912"/>
    <lineage>
        <taxon>Bacteria</taxon>
        <taxon>Pseudomonadati</taxon>
        <taxon>Pseudomonadota</taxon>
        <taxon>Alphaproteobacteria</taxon>
        <taxon>Hyphomonadales</taxon>
        <taxon>Hyphomonadaceae</taxon>
        <taxon>Henriciella</taxon>
    </lineage>
</organism>
<sequence length="288" mass="31595">MRKRLLRYLSALIVSVICTYTGMQRTALAQTEPVADCSLNDVFSWQQRLESPEEEATPAYVQRVSEAFIAACPNRPEVSEAHRIAGLAAGWGKNIEAAATHFELAGHITDVDSLFMHAAVRLALGDKQQAWHLRDAAIEFWLVRLSRQGIGDIEIDQLDNGQLISINFHMANKDNRQSTLWIAKPGGAGWPAALTVSSDRQLNTLHRLRAGDSARDLHMIRLYRCTSRKLLGRSATPVSDEDVAATAKAALSAYLADPDVPKPGKIESCLFAARMLPEISLGNAVAIQ</sequence>
<keyword evidence="3" id="KW-1185">Reference proteome</keyword>
<keyword evidence="1" id="KW-0732">Signal</keyword>
<name>A0ABQ1JJY3_9PROT</name>
<feature type="chain" id="PRO_5046966982" evidence="1">
    <location>
        <begin position="30"/>
        <end position="288"/>
    </location>
</feature>
<comment type="caution">
    <text evidence="2">The sequence shown here is derived from an EMBL/GenBank/DDBJ whole genome shotgun (WGS) entry which is preliminary data.</text>
</comment>